<proteinExistence type="predicted"/>
<dbReference type="OrthoDB" id="489896at2"/>
<evidence type="ECO:0000313" key="2">
    <source>
        <dbReference type="Proteomes" id="UP000294832"/>
    </source>
</evidence>
<evidence type="ECO:0008006" key="3">
    <source>
        <dbReference type="Google" id="ProtNLM"/>
    </source>
</evidence>
<comment type="caution">
    <text evidence="1">The sequence shown here is derived from an EMBL/GenBank/DDBJ whole genome shotgun (WGS) entry which is preliminary data.</text>
</comment>
<protein>
    <recommendedName>
        <fullName evidence="3">Transglutaminase superfamily protein</fullName>
    </recommendedName>
</protein>
<accession>A0A4R2FDP6</accession>
<sequence>MSVWHDALEIGLLHLEETGLYCDGMTYVISHLLRKGGIPHRCFIGYVKDEKRGDLVAPHCWVKLEGDGDWVVDLRLRTWLGDDDEVPHGVFQTTKWSRFTYKGEPMVDIKMDEEIVAAMTDGKLSHVKVPERNDYSVPFLRDLL</sequence>
<keyword evidence="2" id="KW-1185">Reference proteome</keyword>
<dbReference type="EMBL" id="SLWF01000006">
    <property type="protein sequence ID" value="TCN86774.1"/>
    <property type="molecule type" value="Genomic_DNA"/>
</dbReference>
<evidence type="ECO:0000313" key="1">
    <source>
        <dbReference type="EMBL" id="TCN86774.1"/>
    </source>
</evidence>
<reference evidence="1 2" key="1">
    <citation type="submission" date="2019-03" db="EMBL/GenBank/DDBJ databases">
        <title>Freshwater and sediment microbial communities from various areas in North America, analyzing microbe dynamics in response to fracking.</title>
        <authorList>
            <person name="Lamendella R."/>
        </authorList>
    </citation>
    <scope>NUCLEOTIDE SEQUENCE [LARGE SCALE GENOMIC DNA]</scope>
    <source>
        <strain evidence="1 2">74A</strain>
    </source>
</reference>
<gene>
    <name evidence="1" type="ORF">EDC91_10649</name>
</gene>
<dbReference type="AlphaFoldDB" id="A0A4R2FDP6"/>
<dbReference type="Proteomes" id="UP000294832">
    <property type="component" value="Unassembled WGS sequence"/>
</dbReference>
<name>A0A4R2FDP6_9GAMM</name>
<organism evidence="1 2">
    <name type="scientific">Shewanella fodinae</name>
    <dbReference type="NCBI Taxonomy" id="552357"/>
    <lineage>
        <taxon>Bacteria</taxon>
        <taxon>Pseudomonadati</taxon>
        <taxon>Pseudomonadota</taxon>
        <taxon>Gammaproteobacteria</taxon>
        <taxon>Alteromonadales</taxon>
        <taxon>Shewanellaceae</taxon>
        <taxon>Shewanella</taxon>
    </lineage>
</organism>